<evidence type="ECO:0000313" key="3">
    <source>
        <dbReference type="EMBL" id="MDQ0189977.1"/>
    </source>
</evidence>
<keyword evidence="1" id="KW-0175">Coiled coil</keyword>
<evidence type="ECO:0000313" key="4">
    <source>
        <dbReference type="Proteomes" id="UP001232973"/>
    </source>
</evidence>
<feature type="region of interest" description="Disordered" evidence="2">
    <location>
        <begin position="23"/>
        <end position="93"/>
    </location>
</feature>
<keyword evidence="4" id="KW-1185">Reference proteome</keyword>
<feature type="region of interest" description="Disordered" evidence="2">
    <location>
        <begin position="135"/>
        <end position="185"/>
    </location>
</feature>
<organism evidence="3 4">
    <name type="scientific">Alicyclobacillus cycloheptanicus</name>
    <dbReference type="NCBI Taxonomy" id="1457"/>
    <lineage>
        <taxon>Bacteria</taxon>
        <taxon>Bacillati</taxon>
        <taxon>Bacillota</taxon>
        <taxon>Bacilli</taxon>
        <taxon>Bacillales</taxon>
        <taxon>Alicyclobacillaceae</taxon>
        <taxon>Alicyclobacillus</taxon>
    </lineage>
</organism>
<name>A0ABT9XIF2_9BACL</name>
<dbReference type="EMBL" id="JAUSTP010000013">
    <property type="protein sequence ID" value="MDQ0189977.1"/>
    <property type="molecule type" value="Genomic_DNA"/>
</dbReference>
<evidence type="ECO:0008006" key="5">
    <source>
        <dbReference type="Google" id="ProtNLM"/>
    </source>
</evidence>
<comment type="caution">
    <text evidence="3">The sequence shown here is derived from an EMBL/GenBank/DDBJ whole genome shotgun (WGS) entry which is preliminary data.</text>
</comment>
<protein>
    <recommendedName>
        <fullName evidence="5">Transposase</fullName>
    </recommendedName>
</protein>
<accession>A0ABT9XIF2</accession>
<gene>
    <name evidence="3" type="ORF">J2S03_001840</name>
</gene>
<feature type="coiled-coil region" evidence="1">
    <location>
        <begin position="97"/>
        <end position="124"/>
    </location>
</feature>
<feature type="compositionally biased region" description="Basic residues" evidence="2">
    <location>
        <begin position="58"/>
        <end position="75"/>
    </location>
</feature>
<proteinExistence type="predicted"/>
<dbReference type="RefSeq" id="WP_274454764.1">
    <property type="nucleotide sequence ID" value="NZ_CP067097.1"/>
</dbReference>
<evidence type="ECO:0000256" key="1">
    <source>
        <dbReference type="SAM" id="Coils"/>
    </source>
</evidence>
<sequence length="185" mass="20667">MKRLERLQWIPMILKAWNEARERVEGQQTGLMETPPPVRGKPESAKPGAKPRAQRPVGRSRSKPGHRPKVRHLKRIPTPQGQRRVLRTRRMPAPPDYQAVLQELREARAQLSQLESIRHQLNEMQAWFEQRLPAATHTDAAASSAEVAAPSHRQPGSPGQPADAPLNASQQPPGLLDSARDGGRQ</sequence>
<evidence type="ECO:0000256" key="2">
    <source>
        <dbReference type="SAM" id="MobiDB-lite"/>
    </source>
</evidence>
<reference evidence="3 4" key="1">
    <citation type="submission" date="2023-07" db="EMBL/GenBank/DDBJ databases">
        <title>Genomic Encyclopedia of Type Strains, Phase IV (KMG-IV): sequencing the most valuable type-strain genomes for metagenomic binning, comparative biology and taxonomic classification.</title>
        <authorList>
            <person name="Goeker M."/>
        </authorList>
    </citation>
    <scope>NUCLEOTIDE SEQUENCE [LARGE SCALE GENOMIC DNA]</scope>
    <source>
        <strain evidence="3 4">DSM 4006</strain>
    </source>
</reference>
<dbReference type="Proteomes" id="UP001232973">
    <property type="component" value="Unassembled WGS sequence"/>
</dbReference>
<feature type="compositionally biased region" description="Low complexity" evidence="2">
    <location>
        <begin position="135"/>
        <end position="151"/>
    </location>
</feature>